<dbReference type="InterPro" id="IPR007712">
    <property type="entry name" value="RelE/ParE_toxin"/>
</dbReference>
<accession>A0A074THR5</accession>
<name>A0A074THR5_9RHOB</name>
<dbReference type="AlphaFoldDB" id="A0A074THR5"/>
<dbReference type="STRING" id="1185766.SAMN05216224_11442"/>
<sequence length="204" mass="22984">MRLSGRARADLEEIRAYTVETWGRDQWLVYYRQLVNAFEQITGDPDRGRDRSLFVPGMRSVNCQRHVIFYKRLDAADGAAVILRIVHQRRNMPALNLGQGPMARLLPPVGHRLRADHWRSRPGPGQESLCPGDAVGQLPASRDLLQAARCGGWRGSHPAYRAPAPQHARARLLRGSRRRLSSCVSSFQWLDQSSIVFTDHLDGG</sequence>
<organism evidence="2 3">
    <name type="scientific">Thioclava dalianensis</name>
    <dbReference type="NCBI Taxonomy" id="1185766"/>
    <lineage>
        <taxon>Bacteria</taxon>
        <taxon>Pseudomonadati</taxon>
        <taxon>Pseudomonadota</taxon>
        <taxon>Alphaproteobacteria</taxon>
        <taxon>Rhodobacterales</taxon>
        <taxon>Paracoccaceae</taxon>
        <taxon>Thioclava</taxon>
    </lineage>
</organism>
<dbReference type="EMBL" id="JHEH01000028">
    <property type="protein sequence ID" value="KEP68583.1"/>
    <property type="molecule type" value="Genomic_DNA"/>
</dbReference>
<evidence type="ECO:0000256" key="1">
    <source>
        <dbReference type="ARBA" id="ARBA00022649"/>
    </source>
</evidence>
<dbReference type="Gene3D" id="3.30.2310.20">
    <property type="entry name" value="RelE-like"/>
    <property type="match status" value="1"/>
</dbReference>
<dbReference type="Pfam" id="PF05016">
    <property type="entry name" value="ParE_toxin"/>
    <property type="match status" value="1"/>
</dbReference>
<evidence type="ECO:0000313" key="3">
    <source>
        <dbReference type="Proteomes" id="UP000027725"/>
    </source>
</evidence>
<keyword evidence="3" id="KW-1185">Reference proteome</keyword>
<dbReference type="InterPro" id="IPR035093">
    <property type="entry name" value="RelE/ParE_toxin_dom_sf"/>
</dbReference>
<evidence type="ECO:0000313" key="2">
    <source>
        <dbReference type="EMBL" id="KEP68583.1"/>
    </source>
</evidence>
<comment type="caution">
    <text evidence="2">The sequence shown here is derived from an EMBL/GenBank/DDBJ whole genome shotgun (WGS) entry which is preliminary data.</text>
</comment>
<dbReference type="Proteomes" id="UP000027725">
    <property type="component" value="Unassembled WGS sequence"/>
</dbReference>
<proteinExistence type="predicted"/>
<dbReference type="eggNOG" id="COG3668">
    <property type="taxonomic scope" value="Bacteria"/>
</dbReference>
<reference evidence="2 3" key="1">
    <citation type="submission" date="2014-03" db="EMBL/GenBank/DDBJ databases">
        <title>The draft genome sequence of Thioclava dalianensis DLFJ1-1.</title>
        <authorList>
            <person name="Lai Q."/>
            <person name="Shao Z."/>
        </authorList>
    </citation>
    <scope>NUCLEOTIDE SEQUENCE [LARGE SCALE GENOMIC DNA]</scope>
    <source>
        <strain evidence="2 3">DLFJ1-1</strain>
    </source>
</reference>
<gene>
    <name evidence="2" type="ORF">DL1_09630</name>
</gene>
<keyword evidence="1" id="KW-1277">Toxin-antitoxin system</keyword>
<protein>
    <submittedName>
        <fullName evidence="2">Plasmid stabilization protein ParE</fullName>
    </submittedName>
</protein>